<evidence type="ECO:0008006" key="3">
    <source>
        <dbReference type="Google" id="ProtNLM"/>
    </source>
</evidence>
<name>A0A6V7LYJ6_9HYME</name>
<dbReference type="AlphaFoldDB" id="A0A6V7LYJ6"/>
<proteinExistence type="predicted"/>
<feature type="region of interest" description="Disordered" evidence="1">
    <location>
        <begin position="87"/>
        <end position="117"/>
    </location>
</feature>
<feature type="compositionally biased region" description="Low complexity" evidence="1">
    <location>
        <begin position="92"/>
        <end position="110"/>
    </location>
</feature>
<gene>
    <name evidence="2" type="ORF">BBRV_LOCUS117554</name>
</gene>
<protein>
    <recommendedName>
        <fullName evidence="3">Exonuclease 3'-5' domain-containing protein 2</fullName>
    </recommendedName>
</protein>
<evidence type="ECO:0000313" key="2">
    <source>
        <dbReference type="EMBL" id="CAD1580626.1"/>
    </source>
</evidence>
<accession>A0A6V7LYJ6</accession>
<reference evidence="2" key="1">
    <citation type="submission" date="2020-07" db="EMBL/GenBank/DDBJ databases">
        <authorList>
            <person name="Ferguson B K."/>
        </authorList>
    </citation>
    <scope>NUCLEOTIDE SEQUENCE</scope>
    <source>
        <strain evidence="2">L06</strain>
    </source>
</reference>
<organism evidence="2">
    <name type="scientific">Bracon brevicornis</name>
    <dbReference type="NCBI Taxonomy" id="1563983"/>
    <lineage>
        <taxon>Eukaryota</taxon>
        <taxon>Metazoa</taxon>
        <taxon>Ecdysozoa</taxon>
        <taxon>Arthropoda</taxon>
        <taxon>Hexapoda</taxon>
        <taxon>Insecta</taxon>
        <taxon>Pterygota</taxon>
        <taxon>Neoptera</taxon>
        <taxon>Endopterygota</taxon>
        <taxon>Hymenoptera</taxon>
        <taxon>Apocrita</taxon>
        <taxon>Ichneumonoidea</taxon>
        <taxon>Braconidae</taxon>
        <taxon>Braconinae</taxon>
        <taxon>Bracon</taxon>
    </lineage>
</organism>
<feature type="region of interest" description="Disordered" evidence="1">
    <location>
        <begin position="323"/>
        <end position="349"/>
    </location>
</feature>
<feature type="compositionally biased region" description="Polar residues" evidence="1">
    <location>
        <begin position="336"/>
        <end position="349"/>
    </location>
</feature>
<evidence type="ECO:0000256" key="1">
    <source>
        <dbReference type="SAM" id="MobiDB-lite"/>
    </source>
</evidence>
<sequence>MQRIAKRQHSIVRHLVFFIKSIYNWGYRNTLSYVHDLPSAVVDIKFRDLPESPLSGRTHFTNSDSVVYNKNTNNQLSNSYLNGESCYRKGGNDTTNNNSNNNNSTGTNNNDKNKKSNCDETLKTMKVYRIPTRKEPLYDNCYLQAPDGETLCTCDRKKAEWYVKKGLGLIVIAEPLTVRLNFEPSGRAHGQVGQYYTQVKVNQCVVCGSRDKFIKKNVVPKEYRKYFPLVMKAHQSHDVLLLCPTCHEISNKHDLDFRRHLASIYDAPLSQSLPLTRSDHNHQKRKFLSAVNALKANPALPLQRKKELEARVLEYSSTIQQNSNYDENENIDNDTPLKSTGPTPLSSPLQARVKSHGLKVVEYFINSEGGLVALETMWREHFLASMRPKYLPKLWSVSHNQERLKIRCIENRIEPDDVKVAGLKDSNYTSYTQLEQ</sequence>
<dbReference type="EMBL" id="CADCXW020000344">
    <property type="protein sequence ID" value="CAD1580626.1"/>
    <property type="molecule type" value="Genomic_DNA"/>
</dbReference>